<dbReference type="AlphaFoldDB" id="A0AAP0J4Q0"/>
<dbReference type="EMBL" id="JBBNAG010000006">
    <property type="protein sequence ID" value="KAK9126046.1"/>
    <property type="molecule type" value="Genomic_DNA"/>
</dbReference>
<organism evidence="1 2">
    <name type="scientific">Stephania cephalantha</name>
    <dbReference type="NCBI Taxonomy" id="152367"/>
    <lineage>
        <taxon>Eukaryota</taxon>
        <taxon>Viridiplantae</taxon>
        <taxon>Streptophyta</taxon>
        <taxon>Embryophyta</taxon>
        <taxon>Tracheophyta</taxon>
        <taxon>Spermatophyta</taxon>
        <taxon>Magnoliopsida</taxon>
        <taxon>Ranunculales</taxon>
        <taxon>Menispermaceae</taxon>
        <taxon>Menispermoideae</taxon>
        <taxon>Cissampelideae</taxon>
        <taxon>Stephania</taxon>
    </lineage>
</organism>
<sequence length="49" mass="5785">MLQFLHLLMEQEKLEVDVKLLKFAQTSAKEDLKDFVVLEVWVALFAMVF</sequence>
<accession>A0AAP0J4Q0</accession>
<evidence type="ECO:0000313" key="1">
    <source>
        <dbReference type="EMBL" id="KAK9126046.1"/>
    </source>
</evidence>
<protein>
    <submittedName>
        <fullName evidence="1">Uncharacterized protein</fullName>
    </submittedName>
</protein>
<proteinExistence type="predicted"/>
<gene>
    <name evidence="1" type="ORF">Scep_014892</name>
</gene>
<reference evidence="1 2" key="1">
    <citation type="submission" date="2024-01" db="EMBL/GenBank/DDBJ databases">
        <title>Genome assemblies of Stephania.</title>
        <authorList>
            <person name="Yang L."/>
        </authorList>
    </citation>
    <scope>NUCLEOTIDE SEQUENCE [LARGE SCALE GENOMIC DNA]</scope>
    <source>
        <strain evidence="1">JXDWG</strain>
        <tissue evidence="1">Leaf</tissue>
    </source>
</reference>
<keyword evidence="2" id="KW-1185">Reference proteome</keyword>
<name>A0AAP0J4Q0_9MAGN</name>
<comment type="caution">
    <text evidence="1">The sequence shown here is derived from an EMBL/GenBank/DDBJ whole genome shotgun (WGS) entry which is preliminary data.</text>
</comment>
<dbReference type="Proteomes" id="UP001419268">
    <property type="component" value="Unassembled WGS sequence"/>
</dbReference>
<evidence type="ECO:0000313" key="2">
    <source>
        <dbReference type="Proteomes" id="UP001419268"/>
    </source>
</evidence>